<evidence type="ECO:0000256" key="3">
    <source>
        <dbReference type="SAM" id="SignalP"/>
    </source>
</evidence>
<feature type="region of interest" description="Disordered" evidence="1">
    <location>
        <begin position="229"/>
        <end position="270"/>
    </location>
</feature>
<name>A0A9P9IJS8_9HYPO</name>
<gene>
    <name evidence="4" type="ORF">B0J13DRAFT_612284</name>
</gene>
<accession>A0A9P9IJS8</accession>
<comment type="caution">
    <text evidence="4">The sequence shown here is derived from an EMBL/GenBank/DDBJ whole genome shotgun (WGS) entry which is preliminary data.</text>
</comment>
<feature type="transmembrane region" description="Helical" evidence="2">
    <location>
        <begin position="138"/>
        <end position="162"/>
    </location>
</feature>
<feature type="chain" id="PRO_5040335696" evidence="3">
    <location>
        <begin position="21"/>
        <end position="270"/>
    </location>
</feature>
<dbReference type="EMBL" id="JAGMUU010000026">
    <property type="protein sequence ID" value="KAH7122029.1"/>
    <property type="molecule type" value="Genomic_DNA"/>
</dbReference>
<evidence type="ECO:0000256" key="2">
    <source>
        <dbReference type="SAM" id="Phobius"/>
    </source>
</evidence>
<keyword evidence="2" id="KW-1133">Transmembrane helix</keyword>
<sequence>MVSAVPLIVLLLSFLPSIYAGINFTSPANWPYSSKLSQNPSYKLGQTIYIEWVSDAYHLFDLVVAAFYTLNHTFLLSNSTKTSYNWPVTWDNITALDGIGNDYVFQFFLSPANKDQWDAESQPFNITIDPKEGFSNKAVAGISVGSTLGGLVILGGVVFLAWRGSRHIKDFLAWRSARKTEKAAYDTEIPPAQPPHMISTTTAPGDPNHIRTPQDPTPVYSKSVFEGQQHLQSPQLPPTNNVMTEIQSGQNGHPSRQHTTQTPGGMYEIP</sequence>
<organism evidence="4 5">
    <name type="scientific">Dactylonectria estremocensis</name>
    <dbReference type="NCBI Taxonomy" id="1079267"/>
    <lineage>
        <taxon>Eukaryota</taxon>
        <taxon>Fungi</taxon>
        <taxon>Dikarya</taxon>
        <taxon>Ascomycota</taxon>
        <taxon>Pezizomycotina</taxon>
        <taxon>Sordariomycetes</taxon>
        <taxon>Hypocreomycetidae</taxon>
        <taxon>Hypocreales</taxon>
        <taxon>Nectriaceae</taxon>
        <taxon>Dactylonectria</taxon>
    </lineage>
</organism>
<keyword evidence="3" id="KW-0732">Signal</keyword>
<evidence type="ECO:0000313" key="5">
    <source>
        <dbReference type="Proteomes" id="UP000717696"/>
    </source>
</evidence>
<protein>
    <submittedName>
        <fullName evidence="4">Uncharacterized protein</fullName>
    </submittedName>
</protein>
<evidence type="ECO:0000313" key="4">
    <source>
        <dbReference type="EMBL" id="KAH7122029.1"/>
    </source>
</evidence>
<keyword evidence="2" id="KW-0472">Membrane</keyword>
<feature type="region of interest" description="Disordered" evidence="1">
    <location>
        <begin position="188"/>
        <end position="215"/>
    </location>
</feature>
<feature type="signal peptide" evidence="3">
    <location>
        <begin position="1"/>
        <end position="20"/>
    </location>
</feature>
<keyword evidence="5" id="KW-1185">Reference proteome</keyword>
<reference evidence="4" key="1">
    <citation type="journal article" date="2021" name="Nat. Commun.">
        <title>Genetic determinants of endophytism in the Arabidopsis root mycobiome.</title>
        <authorList>
            <person name="Mesny F."/>
            <person name="Miyauchi S."/>
            <person name="Thiergart T."/>
            <person name="Pickel B."/>
            <person name="Atanasova L."/>
            <person name="Karlsson M."/>
            <person name="Huettel B."/>
            <person name="Barry K.W."/>
            <person name="Haridas S."/>
            <person name="Chen C."/>
            <person name="Bauer D."/>
            <person name="Andreopoulos W."/>
            <person name="Pangilinan J."/>
            <person name="LaButti K."/>
            <person name="Riley R."/>
            <person name="Lipzen A."/>
            <person name="Clum A."/>
            <person name="Drula E."/>
            <person name="Henrissat B."/>
            <person name="Kohler A."/>
            <person name="Grigoriev I.V."/>
            <person name="Martin F.M."/>
            <person name="Hacquard S."/>
        </authorList>
    </citation>
    <scope>NUCLEOTIDE SEQUENCE</scope>
    <source>
        <strain evidence="4">MPI-CAGE-AT-0021</strain>
    </source>
</reference>
<dbReference type="AlphaFoldDB" id="A0A9P9IJS8"/>
<feature type="compositionally biased region" description="Polar residues" evidence="1">
    <location>
        <begin position="229"/>
        <end position="263"/>
    </location>
</feature>
<dbReference type="Proteomes" id="UP000717696">
    <property type="component" value="Unassembled WGS sequence"/>
</dbReference>
<evidence type="ECO:0000256" key="1">
    <source>
        <dbReference type="SAM" id="MobiDB-lite"/>
    </source>
</evidence>
<keyword evidence="2" id="KW-0812">Transmembrane</keyword>
<proteinExistence type="predicted"/>